<feature type="domain" description="Beta-lactamase-related" evidence="1">
    <location>
        <begin position="16"/>
        <end position="321"/>
    </location>
</feature>
<dbReference type="Gene3D" id="3.40.710.10">
    <property type="entry name" value="DD-peptidase/beta-lactamase superfamily"/>
    <property type="match status" value="1"/>
</dbReference>
<dbReference type="InterPro" id="IPR001466">
    <property type="entry name" value="Beta-lactam-related"/>
</dbReference>
<reference evidence="2 3" key="1">
    <citation type="submission" date="2020-02" db="EMBL/GenBank/DDBJ databases">
        <authorList>
            <person name="Gao J."/>
            <person name="Sun J."/>
        </authorList>
    </citation>
    <scope>NUCLEOTIDE SEQUENCE [LARGE SCALE GENOMIC DNA]</scope>
    <source>
        <strain evidence="2 3">7124</strain>
    </source>
</reference>
<dbReference type="Pfam" id="PF00144">
    <property type="entry name" value="Beta-lactamase"/>
    <property type="match status" value="1"/>
</dbReference>
<organism evidence="2 3">
    <name type="scientific">Paenibacillus apii</name>
    <dbReference type="NCBI Taxonomy" id="1850370"/>
    <lineage>
        <taxon>Bacteria</taxon>
        <taxon>Bacillati</taxon>
        <taxon>Bacillota</taxon>
        <taxon>Bacilli</taxon>
        <taxon>Bacillales</taxon>
        <taxon>Paenibacillaceae</taxon>
        <taxon>Paenibacillus</taxon>
    </lineage>
</organism>
<comment type="caution">
    <text evidence="2">The sequence shown here is derived from an EMBL/GenBank/DDBJ whole genome shotgun (WGS) entry which is preliminary data.</text>
</comment>
<name>A0A6M1PNQ3_9BACL</name>
<proteinExistence type="predicted"/>
<dbReference type="AlphaFoldDB" id="A0A6M1PNQ3"/>
<accession>A0A6M1PNQ3</accession>
<gene>
    <name evidence="2" type="ORF">G5B47_15540</name>
</gene>
<evidence type="ECO:0000313" key="3">
    <source>
        <dbReference type="Proteomes" id="UP000480151"/>
    </source>
</evidence>
<protein>
    <submittedName>
        <fullName evidence="2">Beta-lactamase family protein</fullName>
    </submittedName>
</protein>
<evidence type="ECO:0000313" key="2">
    <source>
        <dbReference type="EMBL" id="NGM83832.1"/>
    </source>
</evidence>
<dbReference type="EMBL" id="JAAKGU010000007">
    <property type="protein sequence ID" value="NGM83832.1"/>
    <property type="molecule type" value="Genomic_DNA"/>
</dbReference>
<dbReference type="PANTHER" id="PTHR46825:SF9">
    <property type="entry name" value="BETA-LACTAMASE-RELATED DOMAIN-CONTAINING PROTEIN"/>
    <property type="match status" value="1"/>
</dbReference>
<keyword evidence="3" id="KW-1185">Reference proteome</keyword>
<dbReference type="SUPFAM" id="SSF56601">
    <property type="entry name" value="beta-lactamase/transpeptidase-like"/>
    <property type="match status" value="1"/>
</dbReference>
<dbReference type="InterPro" id="IPR012338">
    <property type="entry name" value="Beta-lactam/transpept-like"/>
</dbReference>
<evidence type="ECO:0000259" key="1">
    <source>
        <dbReference type="Pfam" id="PF00144"/>
    </source>
</evidence>
<dbReference type="Proteomes" id="UP000480151">
    <property type="component" value="Unassembled WGS sequence"/>
</dbReference>
<dbReference type="RefSeq" id="WP_165099779.1">
    <property type="nucleotide sequence ID" value="NZ_JAAKGU010000007.1"/>
</dbReference>
<dbReference type="PANTHER" id="PTHR46825">
    <property type="entry name" value="D-ALANYL-D-ALANINE-CARBOXYPEPTIDASE/ENDOPEPTIDASE AMPH"/>
    <property type="match status" value="1"/>
</dbReference>
<sequence length="339" mass="38816">MNLQLKDIFPKICGDNTPGMGVIANHKGQIVYQDTIGLANCEHNIPINIDTVFNLASISKQFTGMAILQLIEKGEICPSDKITKYIPEVRHYAGDVTIYQLSHHSAGLIDYNELLWQKARNNSLYSSNTEVLNLLKNENSLCFVPGSKFDYSNSNYVMLAIIIERITGLTLRDYLKQYIFDIIGMQNTTVFNEEQPIVPHRAYGYEKSGEYWKCFYADTFATGCANVFSSLLDLKKWDDALYDDSLLKEETKRTIFEAGLDSSGNPLTEFWGGYSYGWMIQERCGEKTIWHTGGDAGFRSIIVRFYEKEFSVILLCNFANLDWQDTYKLIESLFKEFSY</sequence>
<dbReference type="InterPro" id="IPR050491">
    <property type="entry name" value="AmpC-like"/>
</dbReference>